<dbReference type="AlphaFoldDB" id="A0A9D4QA21"/>
<name>A0A9D4QA21_RHISA</name>
<dbReference type="VEuPathDB" id="VectorBase:RSAN_046371"/>
<protein>
    <submittedName>
        <fullName evidence="1">Uncharacterized protein</fullName>
    </submittedName>
</protein>
<organism evidence="1 2">
    <name type="scientific">Rhipicephalus sanguineus</name>
    <name type="common">Brown dog tick</name>
    <name type="synonym">Ixodes sanguineus</name>
    <dbReference type="NCBI Taxonomy" id="34632"/>
    <lineage>
        <taxon>Eukaryota</taxon>
        <taxon>Metazoa</taxon>
        <taxon>Ecdysozoa</taxon>
        <taxon>Arthropoda</taxon>
        <taxon>Chelicerata</taxon>
        <taxon>Arachnida</taxon>
        <taxon>Acari</taxon>
        <taxon>Parasitiformes</taxon>
        <taxon>Ixodida</taxon>
        <taxon>Ixodoidea</taxon>
        <taxon>Ixodidae</taxon>
        <taxon>Rhipicephalinae</taxon>
        <taxon>Rhipicephalus</taxon>
        <taxon>Rhipicephalus</taxon>
    </lineage>
</organism>
<sequence>MRKHQNVCKDPIYNASFYMDNKFKALVTYDKAKERLFTYDSASTLREKLCETRENVTNLKYTIVAQNIQFEDESYVCGHGPFSRLRMLKALARFFFYNYTHAGLKAACNSVA</sequence>
<proteinExistence type="predicted"/>
<reference evidence="1" key="2">
    <citation type="submission" date="2021-09" db="EMBL/GenBank/DDBJ databases">
        <authorList>
            <person name="Jia N."/>
            <person name="Wang J."/>
            <person name="Shi W."/>
            <person name="Du L."/>
            <person name="Sun Y."/>
            <person name="Zhan W."/>
            <person name="Jiang J."/>
            <person name="Wang Q."/>
            <person name="Zhang B."/>
            <person name="Ji P."/>
            <person name="Sakyi L.B."/>
            <person name="Cui X."/>
            <person name="Yuan T."/>
            <person name="Jiang B."/>
            <person name="Yang W."/>
            <person name="Lam T.T.-Y."/>
            <person name="Chang Q."/>
            <person name="Ding S."/>
            <person name="Wang X."/>
            <person name="Zhu J."/>
            <person name="Ruan X."/>
            <person name="Zhao L."/>
            <person name="Wei J."/>
            <person name="Que T."/>
            <person name="Du C."/>
            <person name="Cheng J."/>
            <person name="Dai P."/>
            <person name="Han X."/>
            <person name="Huang E."/>
            <person name="Gao Y."/>
            <person name="Liu J."/>
            <person name="Shao H."/>
            <person name="Ye R."/>
            <person name="Li L."/>
            <person name="Wei W."/>
            <person name="Wang X."/>
            <person name="Wang C."/>
            <person name="Huo Q."/>
            <person name="Li W."/>
            <person name="Guo W."/>
            <person name="Chen H."/>
            <person name="Chen S."/>
            <person name="Zhou L."/>
            <person name="Zhou L."/>
            <person name="Ni X."/>
            <person name="Tian J."/>
            <person name="Zhou Y."/>
            <person name="Sheng Y."/>
            <person name="Liu T."/>
            <person name="Pan Y."/>
            <person name="Xia L."/>
            <person name="Li J."/>
            <person name="Zhao F."/>
            <person name="Cao W."/>
        </authorList>
    </citation>
    <scope>NUCLEOTIDE SEQUENCE</scope>
    <source>
        <strain evidence="1">Rsan-2018</strain>
        <tissue evidence="1">Larvae</tissue>
    </source>
</reference>
<reference evidence="1" key="1">
    <citation type="journal article" date="2020" name="Cell">
        <title>Large-Scale Comparative Analyses of Tick Genomes Elucidate Their Genetic Diversity and Vector Capacities.</title>
        <authorList>
            <consortium name="Tick Genome and Microbiome Consortium (TIGMIC)"/>
            <person name="Jia N."/>
            <person name="Wang J."/>
            <person name="Shi W."/>
            <person name="Du L."/>
            <person name="Sun Y."/>
            <person name="Zhan W."/>
            <person name="Jiang J.F."/>
            <person name="Wang Q."/>
            <person name="Zhang B."/>
            <person name="Ji P."/>
            <person name="Bell-Sakyi L."/>
            <person name="Cui X.M."/>
            <person name="Yuan T.T."/>
            <person name="Jiang B.G."/>
            <person name="Yang W.F."/>
            <person name="Lam T.T."/>
            <person name="Chang Q.C."/>
            <person name="Ding S.J."/>
            <person name="Wang X.J."/>
            <person name="Zhu J.G."/>
            <person name="Ruan X.D."/>
            <person name="Zhao L."/>
            <person name="Wei J.T."/>
            <person name="Ye R.Z."/>
            <person name="Que T.C."/>
            <person name="Du C.H."/>
            <person name="Zhou Y.H."/>
            <person name="Cheng J.X."/>
            <person name="Dai P.F."/>
            <person name="Guo W.B."/>
            <person name="Han X.H."/>
            <person name="Huang E.J."/>
            <person name="Li L.F."/>
            <person name="Wei W."/>
            <person name="Gao Y.C."/>
            <person name="Liu J.Z."/>
            <person name="Shao H.Z."/>
            <person name="Wang X."/>
            <person name="Wang C.C."/>
            <person name="Yang T.C."/>
            <person name="Huo Q.B."/>
            <person name="Li W."/>
            <person name="Chen H.Y."/>
            <person name="Chen S.E."/>
            <person name="Zhou L.G."/>
            <person name="Ni X.B."/>
            <person name="Tian J.H."/>
            <person name="Sheng Y."/>
            <person name="Liu T."/>
            <person name="Pan Y.S."/>
            <person name="Xia L.Y."/>
            <person name="Li J."/>
            <person name="Zhao F."/>
            <person name="Cao W.C."/>
        </authorList>
    </citation>
    <scope>NUCLEOTIDE SEQUENCE</scope>
    <source>
        <strain evidence="1">Rsan-2018</strain>
    </source>
</reference>
<evidence type="ECO:0000313" key="2">
    <source>
        <dbReference type="Proteomes" id="UP000821837"/>
    </source>
</evidence>
<dbReference type="EMBL" id="JABSTV010001248">
    <property type="protein sequence ID" value="KAH7969447.1"/>
    <property type="molecule type" value="Genomic_DNA"/>
</dbReference>
<keyword evidence="2" id="KW-1185">Reference proteome</keyword>
<accession>A0A9D4QA21</accession>
<dbReference type="Proteomes" id="UP000821837">
    <property type="component" value="Unassembled WGS sequence"/>
</dbReference>
<evidence type="ECO:0000313" key="1">
    <source>
        <dbReference type="EMBL" id="KAH7969447.1"/>
    </source>
</evidence>
<gene>
    <name evidence="1" type="ORF">HPB52_018259</name>
</gene>
<comment type="caution">
    <text evidence="1">The sequence shown here is derived from an EMBL/GenBank/DDBJ whole genome shotgun (WGS) entry which is preliminary data.</text>
</comment>